<sequence length="365" mass="40511">MSPRTRSRGLLRPKGNWGRFGQVFGGFDVVNAAESCSDQTGFGDCDPLSIEKVSVEGGLINRGVVGDYWNAWFTDYAADVFDNFDNFPHHTSLPGNLTNEAAATAGAARSNPSRPYVDLPVALFELRELPDLIKSAGSGILRRWGSDNLKLQFGINPLIGDLVKLAQFEDAMDRRVKQLEAFRVLRSYRKTMTVGTFSDSGVYGKALQSQGWFAWGDFHANTKQEVRVHCRWSPTMDLSWLAQPTAMRELARRAVLGLTVDSLTAWNALPWSWLTDWASNAQEFFTATRNLVPAALTGVHVMRHTKTVYEYGGYASSDGWEKIQPAKITRESKTRTPSFVAPVAHFPFLDGRQVGILGSLAVTRL</sequence>
<evidence type="ECO:0000313" key="1">
    <source>
        <dbReference type="EMBL" id="QDH90540.1"/>
    </source>
</evidence>
<reference evidence="1" key="1">
    <citation type="submission" date="2019-05" db="EMBL/GenBank/DDBJ databases">
        <title>Metatranscriptomic reconstruction reveals RNA viruses with the potential to shape carbon cycling in soil.</title>
        <authorList>
            <person name="Starr E.P."/>
            <person name="Nuccio E."/>
            <person name="Pett-Ridge J."/>
            <person name="Banfield J.F."/>
            <person name="Firestone M.K."/>
        </authorList>
    </citation>
    <scope>NUCLEOTIDE SEQUENCE</scope>
    <source>
        <strain evidence="1">H4_Bulk_46_scaffold_325</strain>
    </source>
</reference>
<protein>
    <submittedName>
        <fullName evidence="1">Uncharacterized protein</fullName>
    </submittedName>
</protein>
<organism evidence="1">
    <name type="scientific">Leviviridae sp</name>
    <dbReference type="NCBI Taxonomy" id="2027243"/>
    <lineage>
        <taxon>Viruses</taxon>
        <taxon>Riboviria</taxon>
        <taxon>Orthornavirae</taxon>
        <taxon>Lenarviricota</taxon>
        <taxon>Leviviricetes</taxon>
        <taxon>Norzivirales</taxon>
        <taxon>Fiersviridae</taxon>
    </lineage>
</organism>
<name>A0A514DAA8_9VIRU</name>
<dbReference type="EMBL" id="MN035605">
    <property type="protein sequence ID" value="QDH90540.1"/>
    <property type="molecule type" value="Genomic_RNA"/>
</dbReference>
<proteinExistence type="predicted"/>
<gene>
    <name evidence="1" type="ORF">H4Bulk46325_000001</name>
</gene>
<accession>A0A514DAA8</accession>